<evidence type="ECO:0000256" key="1">
    <source>
        <dbReference type="ARBA" id="ARBA00005189"/>
    </source>
</evidence>
<dbReference type="PANTHER" id="PTHR10434">
    <property type="entry name" value="1-ACYL-SN-GLYCEROL-3-PHOSPHATE ACYLTRANSFERASE"/>
    <property type="match status" value="1"/>
</dbReference>
<comment type="caution">
    <text evidence="6">The sequence shown here is derived from an EMBL/GenBank/DDBJ whole genome shotgun (WGS) entry which is preliminary data.</text>
</comment>
<dbReference type="GO" id="GO:0003841">
    <property type="term" value="F:1-acylglycerol-3-phosphate O-acyltransferase activity"/>
    <property type="evidence" value="ECO:0007669"/>
    <property type="project" value="TreeGrafter"/>
</dbReference>
<evidence type="ECO:0000256" key="2">
    <source>
        <dbReference type="ARBA" id="ARBA00022679"/>
    </source>
</evidence>
<dbReference type="AlphaFoldDB" id="A0A2A2I2L4"/>
<keyword evidence="7" id="KW-1185">Reference proteome</keyword>
<keyword evidence="4" id="KW-0812">Transmembrane</keyword>
<name>A0A2A2I2L4_9GAMM</name>
<dbReference type="Proteomes" id="UP000218332">
    <property type="component" value="Unassembled WGS sequence"/>
</dbReference>
<sequence length="264" mass="28877">MAVPLARSVITSVSRPGTDLEGAGVWNGVVVLKWIKSIWLVFWGVALTLILFLPIVVCALMGRRGDAAFHGTQVYAWVILKVAGVRLRVRGRENIRPGQRYVILSNHTSYFDPPALVLSLGLQYRWVIKKELRKVPLFGLALATSRNLFIDRSKGSDAMRSIQEGVAQLPDGTGVLLFPEGTRSRDGQVAPFKKGGFVIASDSGLPILPVTINGSHERLPKGTAAFRPGEIEVVIHPPVETSGRTVEELMSTVHKQVAEARRTL</sequence>
<evidence type="ECO:0000259" key="5">
    <source>
        <dbReference type="SMART" id="SM00563"/>
    </source>
</evidence>
<keyword evidence="2 6" id="KW-0808">Transferase</keyword>
<feature type="domain" description="Phospholipid/glycerol acyltransferase" evidence="5">
    <location>
        <begin position="101"/>
        <end position="215"/>
    </location>
</feature>
<gene>
    <name evidence="6" type="ORF">CF392_10380</name>
</gene>
<organism evidence="6 7">
    <name type="scientific">Tamilnaduibacter salinus</name>
    <dbReference type="NCBI Taxonomy" id="1484056"/>
    <lineage>
        <taxon>Bacteria</taxon>
        <taxon>Pseudomonadati</taxon>
        <taxon>Pseudomonadota</taxon>
        <taxon>Gammaproteobacteria</taxon>
        <taxon>Pseudomonadales</taxon>
        <taxon>Marinobacteraceae</taxon>
        <taxon>Tamilnaduibacter</taxon>
    </lineage>
</organism>
<feature type="transmembrane region" description="Helical" evidence="4">
    <location>
        <begin position="38"/>
        <end position="60"/>
    </location>
</feature>
<evidence type="ECO:0000256" key="4">
    <source>
        <dbReference type="SAM" id="Phobius"/>
    </source>
</evidence>
<dbReference type="EMBL" id="NMPM01000057">
    <property type="protein sequence ID" value="PAV25534.1"/>
    <property type="molecule type" value="Genomic_DNA"/>
</dbReference>
<keyword evidence="4" id="KW-1133">Transmembrane helix</keyword>
<keyword evidence="4" id="KW-0472">Membrane</keyword>
<reference evidence="6 7" key="1">
    <citation type="submission" date="2017-07" db="EMBL/GenBank/DDBJ databases">
        <title>Tamlnaduibacter salinus (Mi-7) genome sequencing.</title>
        <authorList>
            <person name="Verma A."/>
            <person name="Krishnamurthi S."/>
        </authorList>
    </citation>
    <scope>NUCLEOTIDE SEQUENCE [LARGE SCALE GENOMIC DNA]</scope>
    <source>
        <strain evidence="6 7">Mi-7</strain>
    </source>
</reference>
<evidence type="ECO:0000313" key="7">
    <source>
        <dbReference type="Proteomes" id="UP000218332"/>
    </source>
</evidence>
<dbReference type="SMART" id="SM00563">
    <property type="entry name" value="PlsC"/>
    <property type="match status" value="1"/>
</dbReference>
<dbReference type="SUPFAM" id="SSF69593">
    <property type="entry name" value="Glycerol-3-phosphate (1)-acyltransferase"/>
    <property type="match status" value="1"/>
</dbReference>
<proteinExistence type="predicted"/>
<keyword evidence="3 6" id="KW-0012">Acyltransferase</keyword>
<evidence type="ECO:0000256" key="3">
    <source>
        <dbReference type="ARBA" id="ARBA00023315"/>
    </source>
</evidence>
<accession>A0A2A2I2L4</accession>
<dbReference type="CDD" id="cd07989">
    <property type="entry name" value="LPLAT_AGPAT-like"/>
    <property type="match status" value="1"/>
</dbReference>
<comment type="pathway">
    <text evidence="1">Lipid metabolism.</text>
</comment>
<dbReference type="Pfam" id="PF01553">
    <property type="entry name" value="Acyltransferase"/>
    <property type="match status" value="1"/>
</dbReference>
<dbReference type="PANTHER" id="PTHR10434:SF11">
    <property type="entry name" value="1-ACYL-SN-GLYCEROL-3-PHOSPHATE ACYLTRANSFERASE"/>
    <property type="match status" value="1"/>
</dbReference>
<evidence type="ECO:0000313" key="6">
    <source>
        <dbReference type="EMBL" id="PAV25534.1"/>
    </source>
</evidence>
<protein>
    <submittedName>
        <fullName evidence="6">1-acyl-sn-glycerol-3-phosphate acyltransferase</fullName>
    </submittedName>
</protein>
<dbReference type="InterPro" id="IPR002123">
    <property type="entry name" value="Plipid/glycerol_acylTrfase"/>
</dbReference>
<dbReference type="GO" id="GO:0006654">
    <property type="term" value="P:phosphatidic acid biosynthetic process"/>
    <property type="evidence" value="ECO:0007669"/>
    <property type="project" value="TreeGrafter"/>
</dbReference>